<sequence length="79" mass="8850">MPDYLIFAVYERKAILEARPCIETTTEYSVMIDHAAIPATKPDLAEHWHTLSQEEVFRHLQTGPCGITEAVSRHVSGLG</sequence>
<dbReference type="AlphaFoldDB" id="A0A1W6SPZ6"/>
<evidence type="ECO:0000313" key="1">
    <source>
        <dbReference type="EMBL" id="ARO87867.1"/>
    </source>
</evidence>
<protein>
    <submittedName>
        <fullName evidence="1">Uncharacterized protein</fullName>
    </submittedName>
</protein>
<dbReference type="Proteomes" id="UP000012179">
    <property type="component" value="Chromosome"/>
</dbReference>
<reference evidence="1 2" key="1">
    <citation type="journal article" date="2015" name="Int. J. Syst. Evol. Microbiol.">
        <title>Nitrosospira lacus sp. nov., a psychrotolerant, ammonia-oxidizing bacterium from sandy lake sediment.</title>
        <authorList>
            <person name="Urakawa H."/>
            <person name="Garcia J.C."/>
            <person name="Nielsen J.L."/>
            <person name="Le V.Q."/>
            <person name="Kozlowski J.A."/>
            <person name="Stein L.Y."/>
            <person name="Lim C.K."/>
            <person name="Pommerening-Roser A."/>
            <person name="Martens-Habbena W."/>
            <person name="Stahl D.A."/>
            <person name="Klotz M.G."/>
        </authorList>
    </citation>
    <scope>NUCLEOTIDE SEQUENCE [LARGE SCALE GENOMIC DNA]</scope>
    <source>
        <strain evidence="1 2">APG3</strain>
    </source>
</reference>
<dbReference type="EMBL" id="CP021106">
    <property type="protein sequence ID" value="ARO87867.1"/>
    <property type="molecule type" value="Genomic_DNA"/>
</dbReference>
<evidence type="ECO:0000313" key="2">
    <source>
        <dbReference type="Proteomes" id="UP000012179"/>
    </source>
</evidence>
<organism evidence="1 2">
    <name type="scientific">Nitrosospira lacus</name>
    <dbReference type="NCBI Taxonomy" id="1288494"/>
    <lineage>
        <taxon>Bacteria</taxon>
        <taxon>Pseudomonadati</taxon>
        <taxon>Pseudomonadota</taxon>
        <taxon>Betaproteobacteria</taxon>
        <taxon>Nitrosomonadales</taxon>
        <taxon>Nitrosomonadaceae</taxon>
        <taxon>Nitrosospira</taxon>
    </lineage>
</organism>
<keyword evidence="2" id="KW-1185">Reference proteome</keyword>
<name>A0A1W6SPZ6_9PROT</name>
<accession>A0A1W6SPZ6</accession>
<proteinExistence type="predicted"/>
<gene>
    <name evidence="1" type="ORF">EBAPG3_008855</name>
</gene>